<dbReference type="InterPro" id="IPR013196">
    <property type="entry name" value="HTH_11"/>
</dbReference>
<dbReference type="AlphaFoldDB" id="A0A917FUC8"/>
<evidence type="ECO:0000256" key="1">
    <source>
        <dbReference type="ARBA" id="ARBA00023015"/>
    </source>
</evidence>
<dbReference type="PANTHER" id="PTHR34580">
    <property type="match status" value="1"/>
</dbReference>
<sequence length="324" mass="36893">MRADRLISIMILLQNNAKITTKELASELEVSDRTILRDMDALSLSGIPVVADRGKTGGWRLMDHFQSQLSGLKLEDMKALFILPSEKMLEDLGVPISGLDIRQKLLASLPSATKAEGRYYLEKIYIDTDTWKSSKERNKTLLIVQQALWEDKKLNIMYQKANGDCSSRVVCPLGLVLKGSAWYLVALNENDKYRNFRLSRIVQTEFVHEGFTRPEHFNLSEYWKQSKLSFAESLPSLKVEILAEPSIISRMTFTDKFVEKVAADAQLNDRMVPVTLNFNTEQEAVAYVLSFGGAMKLVQPEYLIERVIQQAKSVIEMYDTDQPK</sequence>
<protein>
    <submittedName>
        <fullName evidence="4">Transcriptional regulator</fullName>
    </submittedName>
</protein>
<dbReference type="Proteomes" id="UP000644756">
    <property type="component" value="Unassembled WGS sequence"/>
</dbReference>
<reference evidence="4" key="1">
    <citation type="journal article" date="2014" name="Int. J. Syst. Evol. Microbiol.">
        <title>Complete genome sequence of Corynebacterium casei LMG S-19264T (=DSM 44701T), isolated from a smear-ripened cheese.</title>
        <authorList>
            <consortium name="US DOE Joint Genome Institute (JGI-PGF)"/>
            <person name="Walter F."/>
            <person name="Albersmeier A."/>
            <person name="Kalinowski J."/>
            <person name="Ruckert C."/>
        </authorList>
    </citation>
    <scope>NUCLEOTIDE SEQUENCE</scope>
    <source>
        <strain evidence="4">CGMCC 1.12987</strain>
    </source>
</reference>
<evidence type="ECO:0000313" key="5">
    <source>
        <dbReference type="Proteomes" id="UP000644756"/>
    </source>
</evidence>
<dbReference type="InterPro" id="IPR051534">
    <property type="entry name" value="CBASS_pafABC_assoc_protein"/>
</dbReference>
<evidence type="ECO:0000313" key="4">
    <source>
        <dbReference type="EMBL" id="GGG02131.1"/>
    </source>
</evidence>
<dbReference type="Pfam" id="PF08279">
    <property type="entry name" value="HTH_11"/>
    <property type="match status" value="1"/>
</dbReference>
<evidence type="ECO:0000256" key="2">
    <source>
        <dbReference type="ARBA" id="ARBA00023163"/>
    </source>
</evidence>
<gene>
    <name evidence="4" type="ORF">GCM10010916_19120</name>
</gene>
<dbReference type="InterPro" id="IPR026881">
    <property type="entry name" value="WYL_dom"/>
</dbReference>
<organism evidence="4 5">
    <name type="scientific">Paenibacillus abyssi</name>
    <dbReference type="NCBI Taxonomy" id="1340531"/>
    <lineage>
        <taxon>Bacteria</taxon>
        <taxon>Bacillati</taxon>
        <taxon>Bacillota</taxon>
        <taxon>Bacilli</taxon>
        <taxon>Bacillales</taxon>
        <taxon>Paenibacillaceae</taxon>
        <taxon>Paenibacillus</taxon>
    </lineage>
</organism>
<accession>A0A917FUC8</accession>
<dbReference type="PIRSF" id="PIRSF016838">
    <property type="entry name" value="PafC"/>
    <property type="match status" value="1"/>
</dbReference>
<dbReference type="EMBL" id="BMGR01000005">
    <property type="protein sequence ID" value="GGG02131.1"/>
    <property type="molecule type" value="Genomic_DNA"/>
</dbReference>
<comment type="caution">
    <text evidence="4">The sequence shown here is derived from an EMBL/GenBank/DDBJ whole genome shotgun (WGS) entry which is preliminary data.</text>
</comment>
<dbReference type="PROSITE" id="PS51000">
    <property type="entry name" value="HTH_DEOR_2"/>
    <property type="match status" value="1"/>
</dbReference>
<dbReference type="Gene3D" id="1.10.10.10">
    <property type="entry name" value="Winged helix-like DNA-binding domain superfamily/Winged helix DNA-binding domain"/>
    <property type="match status" value="1"/>
</dbReference>
<dbReference type="Pfam" id="PF25583">
    <property type="entry name" value="WCX"/>
    <property type="match status" value="1"/>
</dbReference>
<evidence type="ECO:0000259" key="3">
    <source>
        <dbReference type="PROSITE" id="PS51000"/>
    </source>
</evidence>
<keyword evidence="1" id="KW-0805">Transcription regulation</keyword>
<dbReference type="PROSITE" id="PS52050">
    <property type="entry name" value="WYL"/>
    <property type="match status" value="1"/>
</dbReference>
<proteinExistence type="predicted"/>
<name>A0A917FUC8_9BACL</name>
<dbReference type="InterPro" id="IPR036390">
    <property type="entry name" value="WH_DNA-bd_sf"/>
</dbReference>
<keyword evidence="5" id="KW-1185">Reference proteome</keyword>
<dbReference type="Pfam" id="PF13280">
    <property type="entry name" value="WYL"/>
    <property type="match status" value="1"/>
</dbReference>
<dbReference type="InterPro" id="IPR057727">
    <property type="entry name" value="WCX_dom"/>
</dbReference>
<keyword evidence="2" id="KW-0804">Transcription</keyword>
<reference evidence="4" key="2">
    <citation type="submission" date="2020-09" db="EMBL/GenBank/DDBJ databases">
        <authorList>
            <person name="Sun Q."/>
            <person name="Zhou Y."/>
        </authorList>
    </citation>
    <scope>NUCLEOTIDE SEQUENCE</scope>
    <source>
        <strain evidence="4">CGMCC 1.12987</strain>
    </source>
</reference>
<dbReference type="SUPFAM" id="SSF46785">
    <property type="entry name" value="Winged helix' DNA-binding domain"/>
    <property type="match status" value="1"/>
</dbReference>
<dbReference type="GO" id="GO:0003700">
    <property type="term" value="F:DNA-binding transcription factor activity"/>
    <property type="evidence" value="ECO:0007669"/>
    <property type="project" value="InterPro"/>
</dbReference>
<feature type="domain" description="HTH deoR-type" evidence="3">
    <location>
        <begin position="2"/>
        <end position="57"/>
    </location>
</feature>
<dbReference type="RefSeq" id="WP_188530827.1">
    <property type="nucleotide sequence ID" value="NZ_BMGR01000005.1"/>
</dbReference>
<dbReference type="InterPro" id="IPR001034">
    <property type="entry name" value="DeoR_HTH"/>
</dbReference>
<dbReference type="InterPro" id="IPR028349">
    <property type="entry name" value="PafC-like"/>
</dbReference>
<dbReference type="PANTHER" id="PTHR34580:SF1">
    <property type="entry name" value="PROTEIN PAFC"/>
    <property type="match status" value="1"/>
</dbReference>
<dbReference type="InterPro" id="IPR036388">
    <property type="entry name" value="WH-like_DNA-bd_sf"/>
</dbReference>